<evidence type="ECO:0000256" key="2">
    <source>
        <dbReference type="ARBA" id="ARBA00022741"/>
    </source>
</evidence>
<name>A0A090QT41_9GAMM</name>
<keyword evidence="3 5" id="KW-0067">ATP-binding</keyword>
<evidence type="ECO:0000256" key="1">
    <source>
        <dbReference type="ARBA" id="ARBA00022448"/>
    </source>
</evidence>
<gene>
    <name evidence="5" type="ORF">JCM19237_523</name>
</gene>
<dbReference type="GO" id="GO:0005524">
    <property type="term" value="F:ATP binding"/>
    <property type="evidence" value="ECO:0007669"/>
    <property type="project" value="UniProtKB-KW"/>
</dbReference>
<dbReference type="GO" id="GO:0016887">
    <property type="term" value="F:ATP hydrolysis activity"/>
    <property type="evidence" value="ECO:0007669"/>
    <property type="project" value="InterPro"/>
</dbReference>
<dbReference type="PANTHER" id="PTHR42939:SF1">
    <property type="entry name" value="ABC TRANSPORTER ATP-BINDING PROTEIN ALBC-RELATED"/>
    <property type="match status" value="1"/>
</dbReference>
<dbReference type="AlphaFoldDB" id="A0A090QT41"/>
<dbReference type="EMBL" id="BBMN01000007">
    <property type="protein sequence ID" value="GAL05433.1"/>
    <property type="molecule type" value="Genomic_DNA"/>
</dbReference>
<keyword evidence="2" id="KW-0547">Nucleotide-binding</keyword>
<dbReference type="Gene3D" id="3.40.50.300">
    <property type="entry name" value="P-loop containing nucleotide triphosphate hydrolases"/>
    <property type="match status" value="1"/>
</dbReference>
<dbReference type="PANTHER" id="PTHR42939">
    <property type="entry name" value="ABC TRANSPORTER ATP-BINDING PROTEIN ALBC-RELATED"/>
    <property type="match status" value="1"/>
</dbReference>
<sequence length="85" mass="9276">MTTLVELQTVTVTFGERHVLDQVSLKLERGQITTLIGPNGAGKSTLVKVITGLQNPPQVKCYVRKGYVSVTSHKTGVKQRPASER</sequence>
<feature type="domain" description="ABC transporter" evidence="4">
    <location>
        <begin position="20"/>
        <end position="68"/>
    </location>
</feature>
<comment type="caution">
    <text evidence="5">The sequence shown here is derived from an EMBL/GenBank/DDBJ whole genome shotgun (WGS) entry which is preliminary data.</text>
</comment>
<dbReference type="STRING" id="754436.JCM19237_523"/>
<protein>
    <submittedName>
        <fullName evidence="5">Zinc ABC transporter ATP-binding protein ZnuC</fullName>
    </submittedName>
</protein>
<keyword evidence="1" id="KW-0813">Transport</keyword>
<dbReference type="InterPro" id="IPR027417">
    <property type="entry name" value="P-loop_NTPase"/>
</dbReference>
<dbReference type="InterPro" id="IPR051782">
    <property type="entry name" value="ABC_Transporter_VariousFunc"/>
</dbReference>
<proteinExistence type="predicted"/>
<dbReference type="eggNOG" id="COG1121">
    <property type="taxonomic scope" value="Bacteria"/>
</dbReference>
<dbReference type="InterPro" id="IPR003439">
    <property type="entry name" value="ABC_transporter-like_ATP-bd"/>
</dbReference>
<organism evidence="5 6">
    <name type="scientific">Photobacterium aphoticum</name>
    <dbReference type="NCBI Taxonomy" id="754436"/>
    <lineage>
        <taxon>Bacteria</taxon>
        <taxon>Pseudomonadati</taxon>
        <taxon>Pseudomonadota</taxon>
        <taxon>Gammaproteobacteria</taxon>
        <taxon>Vibrionales</taxon>
        <taxon>Vibrionaceae</taxon>
        <taxon>Photobacterium</taxon>
    </lineage>
</organism>
<reference evidence="5 6" key="1">
    <citation type="journal article" date="2014" name="Genome Announc.">
        <title>Draft Genome Sequences of Two Vibrionaceae Species, Vibrio ponticus C121 and Photobacterium aphoticum C119, Isolated as Coral Reef Microbiota.</title>
        <authorList>
            <person name="Al-saari N."/>
            <person name="Meirelles P.M."/>
            <person name="Mino S."/>
            <person name="Suda W."/>
            <person name="Oshima K."/>
            <person name="Hattori M."/>
            <person name="Ohkuma M."/>
            <person name="Thompson F.L."/>
            <person name="Gomez-Gil B."/>
            <person name="Sawabe T."/>
            <person name="Sawabe T."/>
        </authorList>
    </citation>
    <scope>NUCLEOTIDE SEQUENCE [LARGE SCALE GENOMIC DNA]</scope>
    <source>
        <strain evidence="5 6">JCM 19237</strain>
    </source>
</reference>
<evidence type="ECO:0000313" key="6">
    <source>
        <dbReference type="Proteomes" id="UP000029227"/>
    </source>
</evidence>
<dbReference type="Pfam" id="PF00005">
    <property type="entry name" value="ABC_tran"/>
    <property type="match status" value="1"/>
</dbReference>
<accession>A0A090QT41</accession>
<dbReference type="SUPFAM" id="SSF52540">
    <property type="entry name" value="P-loop containing nucleoside triphosphate hydrolases"/>
    <property type="match status" value="1"/>
</dbReference>
<evidence type="ECO:0000313" key="5">
    <source>
        <dbReference type="EMBL" id="GAL05433.1"/>
    </source>
</evidence>
<evidence type="ECO:0000259" key="4">
    <source>
        <dbReference type="Pfam" id="PF00005"/>
    </source>
</evidence>
<evidence type="ECO:0000256" key="3">
    <source>
        <dbReference type="ARBA" id="ARBA00022840"/>
    </source>
</evidence>
<dbReference type="Proteomes" id="UP000029227">
    <property type="component" value="Unassembled WGS sequence"/>
</dbReference>